<name>A0ACB9ADY8_CICIN</name>
<reference evidence="1 2" key="2">
    <citation type="journal article" date="2022" name="Mol. Ecol. Resour.">
        <title>The genomes of chicory, endive, great burdock and yacon provide insights into Asteraceae paleo-polyploidization history and plant inulin production.</title>
        <authorList>
            <person name="Fan W."/>
            <person name="Wang S."/>
            <person name="Wang H."/>
            <person name="Wang A."/>
            <person name="Jiang F."/>
            <person name="Liu H."/>
            <person name="Zhao H."/>
            <person name="Xu D."/>
            <person name="Zhang Y."/>
        </authorList>
    </citation>
    <scope>NUCLEOTIDE SEQUENCE [LARGE SCALE GENOMIC DNA]</scope>
    <source>
        <strain evidence="2">cv. Punajuju</strain>
        <tissue evidence="1">Leaves</tissue>
    </source>
</reference>
<evidence type="ECO:0000313" key="1">
    <source>
        <dbReference type="EMBL" id="KAI3708427.1"/>
    </source>
</evidence>
<proteinExistence type="predicted"/>
<sequence>MLLSTNNGAKSDYQAMSDTHTEEPLDNACRFESPVTFPESTSSGGSNEDGFKAPARLCSVPVNSYENQKLTSGLLEPFIAHLKFAKDQISKGGYSITLSASVSASWFTKSTLERFVRFVSTPEVLERSITIEREIENIELSLNINTPSDSQSVYKYEGDTDDAVHEEDSKVHLQRVLENRKTALQKEQAMVYARALVAGFETDNLEDLICFADAFGSPRLREACINFMELYNTKSNDRVWMDEVAAMQAYSRSQYSYMDTSDVKEDDLNQELRINVQNGNFATMKQNTSIDTHTYHGNPMFHLPYQGYPFPPMVIPPYYQQNLPCQDFENRRKRSEKKDSQDDNSDSSDSTSGKTSSKKIVIRNINYMTSERNVEKEHKSDETLTFEGEKVTQQWDIFQNLLMKDSDNEESDEFVSNKFEEKNINPSGRDKEGDWFLRSLSDKEVHEKSKDIFEDNFQSTKSTKDVLVDDPLAIQDRSLNKSSETHLGNKDILMVSESNVTQKGPYFPNDLHMVLERDNSSQNTVPTWTPEMENNDVKIVKVDSVNNKKSTIHGKEKKGLTIEAKSKALSERKSKSDIVSKSTKHIAKGKSEKEEEKRKKMEELLTQRRKRIAERSASTNKSKSQLASEEMKKSNKPVIRSSTINRLSTARVINPKVLPTESKHGYKPMKMTPKKISESKPTKVATKKIFESKPPKVANKKILESKPPKVATKKILESKPAKTVDKKIVESKPTKVAAKNIFESKPAKMATKKMSEQKHAKIATKKSVESKMLTKNIDSKSSKDQKKVAIDIMNNVKKLPITPPNHQSTQSENMKHVIKTPSSVLQEDKALPVNNGGLSKKSLNTVTFKIDEDHGVKENPNVKLNNEISMIESTERNNSRKKWSSFETSSKALSGFKKLLSFGKRR</sequence>
<gene>
    <name evidence="1" type="ORF">L2E82_37596</name>
</gene>
<organism evidence="1 2">
    <name type="scientific">Cichorium intybus</name>
    <name type="common">Chicory</name>
    <dbReference type="NCBI Taxonomy" id="13427"/>
    <lineage>
        <taxon>Eukaryota</taxon>
        <taxon>Viridiplantae</taxon>
        <taxon>Streptophyta</taxon>
        <taxon>Embryophyta</taxon>
        <taxon>Tracheophyta</taxon>
        <taxon>Spermatophyta</taxon>
        <taxon>Magnoliopsida</taxon>
        <taxon>eudicotyledons</taxon>
        <taxon>Gunneridae</taxon>
        <taxon>Pentapetalae</taxon>
        <taxon>asterids</taxon>
        <taxon>campanulids</taxon>
        <taxon>Asterales</taxon>
        <taxon>Asteraceae</taxon>
        <taxon>Cichorioideae</taxon>
        <taxon>Cichorieae</taxon>
        <taxon>Cichoriinae</taxon>
        <taxon>Cichorium</taxon>
    </lineage>
</organism>
<keyword evidence="2" id="KW-1185">Reference proteome</keyword>
<protein>
    <submittedName>
        <fullName evidence="1">Uncharacterized protein</fullName>
    </submittedName>
</protein>
<reference evidence="2" key="1">
    <citation type="journal article" date="2022" name="Mol. Ecol. Resour.">
        <title>The genomes of chicory, endive, great burdock and yacon provide insights into Asteraceae palaeo-polyploidization history and plant inulin production.</title>
        <authorList>
            <person name="Fan W."/>
            <person name="Wang S."/>
            <person name="Wang H."/>
            <person name="Wang A."/>
            <person name="Jiang F."/>
            <person name="Liu H."/>
            <person name="Zhao H."/>
            <person name="Xu D."/>
            <person name="Zhang Y."/>
        </authorList>
    </citation>
    <scope>NUCLEOTIDE SEQUENCE [LARGE SCALE GENOMIC DNA]</scope>
    <source>
        <strain evidence="2">cv. Punajuju</strain>
    </source>
</reference>
<comment type="caution">
    <text evidence="1">The sequence shown here is derived from an EMBL/GenBank/DDBJ whole genome shotgun (WGS) entry which is preliminary data.</text>
</comment>
<dbReference type="EMBL" id="CM042015">
    <property type="protein sequence ID" value="KAI3708427.1"/>
    <property type="molecule type" value="Genomic_DNA"/>
</dbReference>
<dbReference type="Proteomes" id="UP001055811">
    <property type="component" value="Linkage Group LG07"/>
</dbReference>
<evidence type="ECO:0000313" key="2">
    <source>
        <dbReference type="Proteomes" id="UP001055811"/>
    </source>
</evidence>
<accession>A0ACB9ADY8</accession>